<proteinExistence type="predicted"/>
<feature type="domain" description="Glycosyltransferase subfamily 4-like N-terminal" evidence="1">
    <location>
        <begin position="20"/>
        <end position="188"/>
    </location>
</feature>
<dbReference type="EMBL" id="CP077683">
    <property type="protein sequence ID" value="QXE90607.1"/>
    <property type="molecule type" value="Genomic_DNA"/>
</dbReference>
<reference evidence="2 3" key="1">
    <citation type="submission" date="2021-06" db="EMBL/GenBank/DDBJ databases">
        <title>Gemonas diversity in paddy soil.</title>
        <authorList>
            <person name="Liu G."/>
        </authorList>
    </citation>
    <scope>NUCLEOTIDE SEQUENCE [LARGE SCALE GENOMIC DNA]</scope>
    <source>
        <strain evidence="2 3">RG2</strain>
    </source>
</reference>
<dbReference type="RefSeq" id="WP_217287235.1">
    <property type="nucleotide sequence ID" value="NZ_CP077683.1"/>
</dbReference>
<organism evidence="2 3">
    <name type="scientific">Geomonas subterranea</name>
    <dbReference type="NCBI Taxonomy" id="2847989"/>
    <lineage>
        <taxon>Bacteria</taxon>
        <taxon>Pseudomonadati</taxon>
        <taxon>Thermodesulfobacteriota</taxon>
        <taxon>Desulfuromonadia</taxon>
        <taxon>Geobacterales</taxon>
        <taxon>Geobacteraceae</taxon>
        <taxon>Geomonas</taxon>
    </lineage>
</organism>
<dbReference type="Pfam" id="PF13692">
    <property type="entry name" value="Glyco_trans_1_4"/>
    <property type="match status" value="1"/>
</dbReference>
<accession>A0ABX8LF32</accession>
<name>A0ABX8LF32_9BACT</name>
<dbReference type="Proteomes" id="UP000683559">
    <property type="component" value="Chromosome"/>
</dbReference>
<sequence length="397" mass="44698">MKVVFIAPFGIRPKGTVLARMVPLAVELQRRGHEAVIVAPPYTNPESSGTVEVVRGVPVKNIVLGPKHKAVAAPFLAWRLFRAALAEKPDLVHLFKPKGYGGLTAMLQLCCERLGIRMPPLFLDTDDWEGKGGMNDQLQYSAAERQLYAFQEQWLPPRVRGVTVASRMLEELHLQMGIPRERLLYLPNCVDDTPAGDGEKIRRRLGIAPETPVLLLYTRFFEFSQEKLHLIFAEARRRVPGVRFLVVGKGRHGEEAELLAAARADGFEDALIVAGWIEPAELPDYLAVADLAIYPFADTLLNRCKCPAKLTELLRAGVPVVADAVGQINEYIVHERSGVLCDADDWQGMVERTVELLHDPARREAIGREGRRYLLEQFRWNMFAEKLELFYKYPIGR</sequence>
<dbReference type="PANTHER" id="PTHR12526:SF600">
    <property type="entry name" value="GLYCOSYL TRANSFERASE GROUP 1"/>
    <property type="match status" value="1"/>
</dbReference>
<evidence type="ECO:0000259" key="1">
    <source>
        <dbReference type="Pfam" id="PF13579"/>
    </source>
</evidence>
<dbReference type="InterPro" id="IPR028098">
    <property type="entry name" value="Glyco_trans_4-like_N"/>
</dbReference>
<dbReference type="CDD" id="cd03794">
    <property type="entry name" value="GT4_WbuB-like"/>
    <property type="match status" value="1"/>
</dbReference>
<dbReference type="PANTHER" id="PTHR12526">
    <property type="entry name" value="GLYCOSYLTRANSFERASE"/>
    <property type="match status" value="1"/>
</dbReference>
<gene>
    <name evidence="2" type="ORF">KP001_19755</name>
</gene>
<protein>
    <submittedName>
        <fullName evidence="2">Glycosyltransferase family 4 protein</fullName>
    </submittedName>
</protein>
<dbReference type="Pfam" id="PF13579">
    <property type="entry name" value="Glyco_trans_4_4"/>
    <property type="match status" value="1"/>
</dbReference>
<evidence type="ECO:0000313" key="2">
    <source>
        <dbReference type="EMBL" id="QXE90607.1"/>
    </source>
</evidence>
<evidence type="ECO:0000313" key="3">
    <source>
        <dbReference type="Proteomes" id="UP000683559"/>
    </source>
</evidence>
<keyword evidence="3" id="KW-1185">Reference proteome</keyword>